<feature type="compositionally biased region" description="Low complexity" evidence="19">
    <location>
        <begin position="1470"/>
        <end position="1486"/>
    </location>
</feature>
<dbReference type="InterPro" id="IPR013783">
    <property type="entry name" value="Ig-like_fold"/>
</dbReference>
<evidence type="ECO:0000313" key="23">
    <source>
        <dbReference type="Proteomes" id="UP000438429"/>
    </source>
</evidence>
<feature type="compositionally biased region" description="Low complexity" evidence="19">
    <location>
        <begin position="2083"/>
        <end position="2093"/>
    </location>
</feature>
<keyword evidence="12" id="KW-0804">Transcription</keyword>
<dbReference type="FunFam" id="4.10.280.10:FF:000025">
    <property type="entry name" value="protein atonal homolog 7"/>
    <property type="match status" value="1"/>
</dbReference>
<evidence type="ECO:0000256" key="7">
    <source>
        <dbReference type="ARBA" id="ARBA00022902"/>
    </source>
</evidence>
<dbReference type="Pfam" id="PF00010">
    <property type="entry name" value="HLH"/>
    <property type="match status" value="1"/>
</dbReference>
<feature type="domain" description="Ig-like" evidence="20">
    <location>
        <begin position="1639"/>
        <end position="1723"/>
    </location>
</feature>
<name>A0A6A4RYW3_SCOMX</name>
<dbReference type="SUPFAM" id="SSF48726">
    <property type="entry name" value="Immunoglobulin"/>
    <property type="match status" value="5"/>
</dbReference>
<evidence type="ECO:0000256" key="17">
    <source>
        <dbReference type="ARBA" id="ARBA00065479"/>
    </source>
</evidence>
<evidence type="ECO:0000256" key="15">
    <source>
        <dbReference type="ARBA" id="ARBA00023319"/>
    </source>
</evidence>
<dbReference type="GO" id="GO:0031625">
    <property type="term" value="F:ubiquitin protein ligase binding"/>
    <property type="evidence" value="ECO:0007669"/>
    <property type="project" value="InterPro"/>
</dbReference>
<dbReference type="InterPro" id="IPR003599">
    <property type="entry name" value="Ig_sub"/>
</dbReference>
<dbReference type="Gene3D" id="4.10.280.10">
    <property type="entry name" value="Helix-loop-helix DNA-binding domain"/>
    <property type="match status" value="1"/>
</dbReference>
<feature type="region of interest" description="Disordered" evidence="19">
    <location>
        <begin position="352"/>
        <end position="371"/>
    </location>
</feature>
<dbReference type="InterPro" id="IPR036638">
    <property type="entry name" value="HLH_DNA-bd_sf"/>
</dbReference>
<keyword evidence="15" id="KW-0393">Immunoglobulin domain</keyword>
<dbReference type="InterPro" id="IPR001373">
    <property type="entry name" value="Cullin_N"/>
</dbReference>
<keyword evidence="14" id="KW-0966">Cell projection</keyword>
<evidence type="ECO:0000256" key="2">
    <source>
        <dbReference type="ARBA" id="ARBA00004484"/>
    </source>
</evidence>
<comment type="subcellular location">
    <subcellularLocation>
        <location evidence="3">Cell projection</location>
        <location evidence="3">Axon</location>
    </subcellularLocation>
    <subcellularLocation>
        <location evidence="1">Nucleus</location>
    </subcellularLocation>
    <subcellularLocation>
        <location evidence="2">Perikaryon</location>
    </subcellularLocation>
</comment>
<dbReference type="FunFam" id="2.60.40.10:FF:000761">
    <property type="entry name" value="palladin isoform X2"/>
    <property type="match status" value="1"/>
</dbReference>
<evidence type="ECO:0000256" key="3">
    <source>
        <dbReference type="ARBA" id="ARBA00004489"/>
    </source>
</evidence>
<dbReference type="GO" id="GO:0006511">
    <property type="term" value="P:ubiquitin-dependent protein catabolic process"/>
    <property type="evidence" value="ECO:0007669"/>
    <property type="project" value="InterPro"/>
</dbReference>
<feature type="region of interest" description="Disordered" evidence="19">
    <location>
        <begin position="436"/>
        <end position="522"/>
    </location>
</feature>
<dbReference type="GO" id="GO:0003407">
    <property type="term" value="P:neural retina development"/>
    <property type="evidence" value="ECO:0007669"/>
    <property type="project" value="InterPro"/>
</dbReference>
<feature type="region of interest" description="Disordered" evidence="19">
    <location>
        <begin position="759"/>
        <end position="831"/>
    </location>
</feature>
<comment type="caution">
    <text evidence="22">The sequence shown here is derived from an EMBL/GenBank/DDBJ whole genome shotgun (WGS) entry which is preliminary data.</text>
</comment>
<keyword evidence="5" id="KW-0217">Developmental protein</keyword>
<dbReference type="PROSITE" id="PS50888">
    <property type="entry name" value="BHLH"/>
    <property type="match status" value="1"/>
</dbReference>
<sequence length="2215" mass="243057">MEAMEDDSLDVKDDHNHNYCASGSGGKVRSYLSSRLSHAASVPQPACPPVPAGEPATRRGKQCSGRTAGSKFADSDSGSESSEVSETDCTAPPAAAVEGKFTLDSTSKFLLNAMAVEDYRKNHWPNLEKAIDRLLIQNPTDHISVSYAQIYSYIYKCVCQQHSELLYNDLTSKITSHLQHVSTHLQASSPENFIENFNVALTQYIASLQCIVPVFMYLNKFYIESKLNRDLREDLMKLFAVQVAEKHLNTLMPLLIEAYSMPFKVQPSTMASVVKGLYSLRPEWAQSAPALFSGFIPQINPPTVESLLSDYAAHDQKLQMELSMNGYPRMQENNADQPPSLSQLLRESYLAEARAQQRHSEMSRSDASSTRLHIYGSLKGKAEDSGGNNDPQLPDLSAFLSQEELDKSVNLACQAIGHEPHEERAEVKAFVTPLTPSNASSVSVSSSTTPSVPLVNPSPAPSATPSAVPSTQPAPEFKELPATQTTFTSDRKMHKASVRQDNMIRNSRDSSEGIGDFNRSARNAPFGVETQSKKEFLNKAADFIEELSSLFKANSSKRVRPRACKTHRSRVQNKSPNDGTVYPLSSDDRERALMPVEVEEERPSAAVGHQPDVQPESGTGHVEHQDCRITEEQQYDCVSQEVQEEEEEEAESCALAEPPYPAEPVCEPPHFIQKLKSREVPEGSKVQLDCIVRGLPMPEVRWFCEGKELENSPDIQIITNGELHSLIIAEAFEEDTGRYSCFASNFYGTDSTSAEIYVEGASSSDSEGEQQFEHVAQKTQQSAAPLPKSSGQTVSAGEEECLSSQPAAATEETAEEEPAEELSSPSTNQPLPLVQTITTVLSVPELSKVFVATTAQPAQEEKTVLPVQAFPALAQGDTELLEEQEASASVPVTSTTQQAATEIARSLPLTPVVPSVLPVQAATTQTQQPESHTSSHNYLQGLNGQTMMAAPVFTKSLQELLVSKGQLVVLECRVKGAPSPRVDWYREGKIIEDSPDFRILQKKEICTLVIAEVFPEDSGVFTCTASNKYGTVSSTAALRVRGNGGNMNHVRPLNSLTEEPSRFQEPSTSATNVNPHPEVTVTNSIRPHSSTIRLDPLVSSTLHLDPFNTSTLRLDPNSSSVLRPDPLSTSLPSLEPFALSSSSFGGSYLNSHSTSTPNLDPLHLYQNSPGPSGAHPQPQGGAQVISHTSSFNPLPAAEQEVSRPMLSSPDTSPKVKGSPNHQNGSLFVVPLPDPPPNSCLKTGTPTNHKDSRSSSRVGLRVHFRLPEDEEEEQSDTSTQCDEDSMQTSLNKEPPPVLAKPKLSPPSVPQLKTSSLVTSPPPAPQLNTAPPFSTATITQINTIHASHINLSPAALSRAAPTFQFSTPPPPKLSTVPTNSTLASEQILSPAPLLRSTHASLMNLSATSYTFNYTRPREFIAAQTFSPVRSPSPTESPVPLLHELAAELNSSAASSPTLPPFPPPHRILPTRVLKSPTSPPSLVSSPTPGSAQFPNSVFALRAQSPPQASSPTSSSSTPSPIQNPVAFLSSVLPSLSPCQPTNSMGLPKGAPLGLQKKVPRVRLPSAEDIRGSKEVLLHEIEKKLKFKDDAPHFAHQQEYKVSSFEQRLMSEIEFRLERTPVEESDDEVQHDDVPTGRCIAPIFEKKLKNFKAVEGVPVTFSCKVVGIPLPKVYWFKDGKQILRKNIHYKKIREGDGTCALHIESTTSDDDGNYTIMAANPQGRISCSGHLIVQTGPPRNRLPPIHSQRVRARIQQVEGEQTQERFFQPHFLQAPGDMLAHEGRLCRLDCKVSGLPIPELMWLVNGTPIYPDLYHKLLVRENGVHSLVIDPLTQNDGGTYTCIASNKAGQSSFSLELKVVGKKKIQQSATKRDEFLKYDSVEHQKRHVCVSTSEKETKHPPQFVEKLQNMGIPEGAPVRLECRVVGMPPPVIFWKKDNDSIPKNKDRISVTQDATGYVCLLIQPTTKDDAGWYTVSAKNEAGIVSCTCRLDIYAQWHQSVPAPMKKVPRTGSRYAALTGQGLDIRSSFPTLDTSPFLFSSSPPEVTLESEELSIHSQLSLSDLRTVPGFILQTEIMKSRRPSCTDSGSESSEQDSLSPEKYETTTRRRSAANARERKRMQGLNTAFDRLRKVVPQWGQDKKLSKYETLQMALSYIMALNRILTDARRHNAPHRQWLDLQFDCVQPESYPCLMRYDSPTGQEFLHSSFSYDFDGHQVHA</sequence>
<feature type="region of interest" description="Disordered" evidence="19">
    <location>
        <begin position="1"/>
        <end position="91"/>
    </location>
</feature>
<keyword evidence="6" id="KW-0221">Differentiation</keyword>
<keyword evidence="8" id="KW-0805">Transcription regulation</keyword>
<dbReference type="InterPro" id="IPR032663">
    <property type="entry name" value="ATOH7_bHLH"/>
</dbReference>
<dbReference type="SMART" id="SM00353">
    <property type="entry name" value="HLH"/>
    <property type="match status" value="1"/>
</dbReference>
<dbReference type="FunFam" id="2.60.40.10:FF:000032">
    <property type="entry name" value="palladin isoform X1"/>
    <property type="match status" value="2"/>
</dbReference>
<dbReference type="FunFam" id="2.60.40.10:FF:000399">
    <property type="entry name" value="myopalladin isoform X1"/>
    <property type="match status" value="1"/>
</dbReference>
<dbReference type="CDD" id="cd20972">
    <property type="entry name" value="IgI_2_Titin_Z1z2-like"/>
    <property type="match status" value="1"/>
</dbReference>
<protein>
    <recommendedName>
        <fullName evidence="18">Myopalladin</fullName>
    </recommendedName>
</protein>
<keyword evidence="13" id="KW-0539">Nucleus</keyword>
<feature type="region of interest" description="Disordered" evidence="19">
    <location>
        <begin position="2074"/>
        <end position="2112"/>
    </location>
</feature>
<evidence type="ECO:0000259" key="21">
    <source>
        <dbReference type="PROSITE" id="PS50888"/>
    </source>
</evidence>
<dbReference type="InterPro" id="IPR007110">
    <property type="entry name" value="Ig-like_dom"/>
</dbReference>
<evidence type="ECO:0000256" key="8">
    <source>
        <dbReference type="ARBA" id="ARBA00023015"/>
    </source>
</evidence>
<dbReference type="InterPro" id="IPR013098">
    <property type="entry name" value="Ig_I-set"/>
</dbReference>
<dbReference type="CDD" id="cd19714">
    <property type="entry name" value="bHLH_TS_ATOH7"/>
    <property type="match status" value="1"/>
</dbReference>
<dbReference type="GO" id="GO:0003677">
    <property type="term" value="F:DNA binding"/>
    <property type="evidence" value="ECO:0007669"/>
    <property type="project" value="UniProtKB-KW"/>
</dbReference>
<evidence type="ECO:0000259" key="20">
    <source>
        <dbReference type="PROSITE" id="PS50835"/>
    </source>
</evidence>
<feature type="compositionally biased region" description="Low complexity" evidence="19">
    <location>
        <begin position="436"/>
        <end position="455"/>
    </location>
</feature>
<dbReference type="Gene3D" id="2.60.40.10">
    <property type="entry name" value="Immunoglobulins"/>
    <property type="match status" value="5"/>
</dbReference>
<feature type="compositionally biased region" description="Pro residues" evidence="19">
    <location>
        <begin position="1292"/>
        <end position="1307"/>
    </location>
</feature>
<dbReference type="Pfam" id="PF00888">
    <property type="entry name" value="Cullin"/>
    <property type="match status" value="1"/>
</dbReference>
<dbReference type="GO" id="GO:0005634">
    <property type="term" value="C:nucleus"/>
    <property type="evidence" value="ECO:0007669"/>
    <property type="project" value="UniProtKB-SubCell"/>
</dbReference>
<comment type="similarity">
    <text evidence="4">Belongs to the cullin family.</text>
</comment>
<dbReference type="InterPro" id="IPR036179">
    <property type="entry name" value="Ig-like_dom_sf"/>
</dbReference>
<evidence type="ECO:0000256" key="14">
    <source>
        <dbReference type="ARBA" id="ARBA00023273"/>
    </source>
</evidence>
<evidence type="ECO:0000256" key="11">
    <source>
        <dbReference type="ARBA" id="ARBA00023157"/>
    </source>
</evidence>
<evidence type="ECO:0000256" key="16">
    <source>
        <dbReference type="ARBA" id="ARBA00058480"/>
    </source>
</evidence>
<keyword evidence="7" id="KW-0524">Neurogenesis</keyword>
<feature type="compositionally biased region" description="Low complexity" evidence="19">
    <location>
        <begin position="1500"/>
        <end position="1518"/>
    </location>
</feature>
<evidence type="ECO:0000256" key="10">
    <source>
        <dbReference type="ARBA" id="ARBA00023125"/>
    </source>
</evidence>
<feature type="domain" description="Ig-like" evidence="20">
    <location>
        <begin position="1898"/>
        <end position="1982"/>
    </location>
</feature>
<evidence type="ECO:0000256" key="4">
    <source>
        <dbReference type="ARBA" id="ARBA00006019"/>
    </source>
</evidence>
<dbReference type="InterPro" id="IPR003598">
    <property type="entry name" value="Ig_sub2"/>
</dbReference>
<dbReference type="GO" id="GO:0046983">
    <property type="term" value="F:protein dimerization activity"/>
    <property type="evidence" value="ECO:0007669"/>
    <property type="project" value="InterPro"/>
</dbReference>
<dbReference type="PANTHER" id="PTHR47633:SF4">
    <property type="entry name" value="MYOPALLADIN ISOFORM X1"/>
    <property type="match status" value="1"/>
</dbReference>
<feature type="compositionally biased region" description="Acidic residues" evidence="19">
    <location>
        <begin position="1267"/>
        <end position="1284"/>
    </location>
</feature>
<organism evidence="22 23">
    <name type="scientific">Scophthalmus maximus</name>
    <name type="common">Turbot</name>
    <name type="synonym">Psetta maxima</name>
    <dbReference type="NCBI Taxonomy" id="52904"/>
    <lineage>
        <taxon>Eukaryota</taxon>
        <taxon>Metazoa</taxon>
        <taxon>Chordata</taxon>
        <taxon>Craniata</taxon>
        <taxon>Vertebrata</taxon>
        <taxon>Euteleostomi</taxon>
        <taxon>Actinopterygii</taxon>
        <taxon>Neopterygii</taxon>
        <taxon>Teleostei</taxon>
        <taxon>Neoteleostei</taxon>
        <taxon>Acanthomorphata</taxon>
        <taxon>Carangaria</taxon>
        <taxon>Pleuronectiformes</taxon>
        <taxon>Pleuronectoidei</taxon>
        <taxon>Scophthalmidae</taxon>
        <taxon>Scophthalmus</taxon>
    </lineage>
</organism>
<dbReference type="PROSITE" id="PS50835">
    <property type="entry name" value="IG_LIKE"/>
    <property type="match status" value="5"/>
</dbReference>
<feature type="region of interest" description="Disordered" evidence="19">
    <location>
        <begin position="1060"/>
        <end position="1087"/>
    </location>
</feature>
<feature type="compositionally biased region" description="Pro residues" evidence="19">
    <location>
        <begin position="1455"/>
        <end position="1464"/>
    </location>
</feature>
<dbReference type="SUPFAM" id="SSF47459">
    <property type="entry name" value="HLH, helix-loop-helix DNA-binding domain"/>
    <property type="match status" value="1"/>
</dbReference>
<evidence type="ECO:0000256" key="1">
    <source>
        <dbReference type="ARBA" id="ARBA00004123"/>
    </source>
</evidence>
<evidence type="ECO:0000256" key="12">
    <source>
        <dbReference type="ARBA" id="ARBA00023163"/>
    </source>
</evidence>
<dbReference type="EMBL" id="VEVO01000018">
    <property type="protein sequence ID" value="KAF0027243.1"/>
    <property type="molecule type" value="Genomic_DNA"/>
</dbReference>
<feature type="domain" description="Ig-like" evidence="20">
    <location>
        <begin position="669"/>
        <end position="759"/>
    </location>
</feature>
<dbReference type="SMART" id="SM00408">
    <property type="entry name" value="IGc2"/>
    <property type="match status" value="5"/>
</dbReference>
<accession>A0A6A4RYW3</accession>
<feature type="domain" description="Ig-like" evidence="20">
    <location>
        <begin position="1766"/>
        <end position="1857"/>
    </location>
</feature>
<evidence type="ECO:0000256" key="19">
    <source>
        <dbReference type="SAM" id="MobiDB-lite"/>
    </source>
</evidence>
<keyword evidence="10" id="KW-0238">DNA-binding</keyword>
<feature type="region of interest" description="Disordered" evidence="19">
    <location>
        <begin position="1449"/>
        <end position="1487"/>
    </location>
</feature>
<feature type="domain" description="BHLH" evidence="21">
    <location>
        <begin position="2103"/>
        <end position="2155"/>
    </location>
</feature>
<feature type="compositionally biased region" description="Basic residues" evidence="19">
    <location>
        <begin position="561"/>
        <end position="571"/>
    </location>
</feature>
<dbReference type="GO" id="GO:0030154">
    <property type="term" value="P:cell differentiation"/>
    <property type="evidence" value="ECO:0007669"/>
    <property type="project" value="UniProtKB-KW"/>
</dbReference>
<comment type="function">
    <text evidence="16">Component of the sarcomere that tethers together nebulin (skeletal muscle) and nebulette (cardiac muscle) to alpha-actinin, at the Z lines.</text>
</comment>
<evidence type="ECO:0000256" key="13">
    <source>
        <dbReference type="ARBA" id="ARBA00023242"/>
    </source>
</evidence>
<dbReference type="InterPro" id="IPR016159">
    <property type="entry name" value="Cullin_repeat-like_dom_sf"/>
</dbReference>
<dbReference type="SUPFAM" id="SSF74788">
    <property type="entry name" value="Cullin repeat-like"/>
    <property type="match status" value="1"/>
</dbReference>
<feature type="region of interest" description="Disordered" evidence="19">
    <location>
        <begin position="561"/>
        <end position="622"/>
    </location>
</feature>
<feature type="compositionally biased region" description="Low complexity" evidence="19">
    <location>
        <begin position="463"/>
        <end position="475"/>
    </location>
</feature>
<dbReference type="GO" id="GO:0007399">
    <property type="term" value="P:nervous system development"/>
    <property type="evidence" value="ECO:0007669"/>
    <property type="project" value="UniProtKB-KW"/>
</dbReference>
<dbReference type="GO" id="GO:0004672">
    <property type="term" value="F:protein kinase activity"/>
    <property type="evidence" value="ECO:0007669"/>
    <property type="project" value="TreeGrafter"/>
</dbReference>
<evidence type="ECO:0000256" key="6">
    <source>
        <dbReference type="ARBA" id="ARBA00022782"/>
    </source>
</evidence>
<evidence type="ECO:0000256" key="5">
    <source>
        <dbReference type="ARBA" id="ARBA00022473"/>
    </source>
</evidence>
<dbReference type="GO" id="GO:0006355">
    <property type="term" value="P:regulation of DNA-templated transcription"/>
    <property type="evidence" value="ECO:0007669"/>
    <property type="project" value="InterPro"/>
</dbReference>
<dbReference type="SMART" id="SM00409">
    <property type="entry name" value="IG"/>
    <property type="match status" value="5"/>
</dbReference>
<feature type="compositionally biased region" description="Polar residues" evidence="19">
    <location>
        <begin position="777"/>
        <end position="795"/>
    </location>
</feature>
<evidence type="ECO:0000313" key="22">
    <source>
        <dbReference type="EMBL" id="KAF0027243.1"/>
    </source>
</evidence>
<dbReference type="Gene3D" id="1.20.1310.10">
    <property type="entry name" value="Cullin Repeats"/>
    <property type="match status" value="1"/>
</dbReference>
<evidence type="ECO:0000256" key="9">
    <source>
        <dbReference type="ARBA" id="ARBA00023054"/>
    </source>
</evidence>
<feature type="region of interest" description="Disordered" evidence="19">
    <location>
        <begin position="1500"/>
        <end position="1520"/>
    </location>
</feature>
<comment type="subunit">
    <text evidence="17">Interacts with TTN/titin, NEB, NEBL, ACTN2 and CARP.</text>
</comment>
<dbReference type="GO" id="GO:0030424">
    <property type="term" value="C:axon"/>
    <property type="evidence" value="ECO:0007669"/>
    <property type="project" value="UniProtKB-SubCell"/>
</dbReference>
<evidence type="ECO:0000256" key="18">
    <source>
        <dbReference type="ARBA" id="ARBA00070767"/>
    </source>
</evidence>
<dbReference type="GO" id="GO:0043204">
    <property type="term" value="C:perikaryon"/>
    <property type="evidence" value="ECO:0007669"/>
    <property type="project" value="UniProtKB-SubCell"/>
</dbReference>
<dbReference type="Pfam" id="PF07679">
    <property type="entry name" value="I-set"/>
    <property type="match status" value="5"/>
</dbReference>
<feature type="domain" description="Ig-like" evidence="20">
    <location>
        <begin position="951"/>
        <end position="1039"/>
    </location>
</feature>
<dbReference type="FunFam" id="2.60.40.10:FF:000256">
    <property type="entry name" value="myopalladin isoform X1"/>
    <property type="match status" value="1"/>
</dbReference>
<gene>
    <name evidence="22" type="ORF">F2P81_019984</name>
</gene>
<keyword evidence="11" id="KW-1015">Disulfide bond</keyword>
<dbReference type="Proteomes" id="UP000438429">
    <property type="component" value="Unassembled WGS sequence"/>
</dbReference>
<keyword evidence="9" id="KW-0175">Coiled coil</keyword>
<feature type="compositionally biased region" description="Low complexity" evidence="19">
    <location>
        <begin position="75"/>
        <end position="88"/>
    </location>
</feature>
<dbReference type="PANTHER" id="PTHR47633">
    <property type="entry name" value="IMMUNOGLOBULIN"/>
    <property type="match status" value="1"/>
</dbReference>
<proteinExistence type="inferred from homology"/>
<dbReference type="InterPro" id="IPR011598">
    <property type="entry name" value="bHLH_dom"/>
</dbReference>
<feature type="region of interest" description="Disordered" evidence="19">
    <location>
        <begin position="1147"/>
        <end position="1330"/>
    </location>
</feature>
<reference evidence="22 23" key="1">
    <citation type="submission" date="2019-06" db="EMBL/GenBank/DDBJ databases">
        <title>Draft genomes of female and male turbot (Scophthalmus maximus).</title>
        <authorList>
            <person name="Xu H."/>
            <person name="Xu X.-W."/>
            <person name="Shao C."/>
            <person name="Chen S."/>
        </authorList>
    </citation>
    <scope>NUCLEOTIDE SEQUENCE [LARGE SCALE GENOMIC DNA]</scope>
    <source>
        <strain evidence="22">Ysfricsl-2016a</strain>
        <tissue evidence="22">Blood</tissue>
    </source>
</reference>